<accession>A0A327RDU2</accession>
<reference evidence="1 2" key="1">
    <citation type="submission" date="2018-06" db="EMBL/GenBank/DDBJ databases">
        <title>Genomic Encyclopedia of Archaeal and Bacterial Type Strains, Phase II (KMG-II): from individual species to whole genera.</title>
        <authorList>
            <person name="Goeker M."/>
        </authorList>
    </citation>
    <scope>NUCLEOTIDE SEQUENCE [LARGE SCALE GENOMIC DNA]</scope>
    <source>
        <strain evidence="1 2">DSM 24464</strain>
    </source>
</reference>
<dbReference type="AlphaFoldDB" id="A0A327RDU2"/>
<keyword evidence="2" id="KW-1185">Reference proteome</keyword>
<dbReference type="Proteomes" id="UP000248703">
    <property type="component" value="Unassembled WGS sequence"/>
</dbReference>
<proteinExistence type="predicted"/>
<organism evidence="1 2">
    <name type="scientific">Olleya aquimaris</name>
    <dbReference type="NCBI Taxonomy" id="639310"/>
    <lineage>
        <taxon>Bacteria</taxon>
        <taxon>Pseudomonadati</taxon>
        <taxon>Bacteroidota</taxon>
        <taxon>Flavobacteriia</taxon>
        <taxon>Flavobacteriales</taxon>
        <taxon>Flavobacteriaceae</taxon>
    </lineage>
</organism>
<evidence type="ECO:0000313" key="2">
    <source>
        <dbReference type="Proteomes" id="UP000248703"/>
    </source>
</evidence>
<evidence type="ECO:0000313" key="1">
    <source>
        <dbReference type="EMBL" id="RAJ12047.1"/>
    </source>
</evidence>
<comment type="caution">
    <text evidence="1">The sequence shown here is derived from an EMBL/GenBank/DDBJ whole genome shotgun (WGS) entry which is preliminary data.</text>
</comment>
<gene>
    <name evidence="1" type="ORF">LY08_02548</name>
</gene>
<sequence length="728" mass="77972">MKLLKTNTKQKLLLVILLLIGFSIQAQIKKSFTPRYNSTINGDITIIANNTISRTATGSYTAAADNHDFVDNVYVDIDSDTSTFNSSNATLVNPAPNASCLEIDKVLLYWAAADKGLDVNGVETDNQPNWNYNNVKLRLPGQTSYSTITADEVIYRGRDETPHFGFDPYVCVKDITSSVNSLSNPFGVYQVANVEGKIGFLVNHTGTNTGTSGGWQIVFVYKSPDLNNKNITLFDGYVNVSQTVNNFDFSITGFQTVPNGPVKANVTFGALEGDRVLNGDSFQILDSNNNYTNLTTTLRASDNFFNSRITTNGVNFTNRVPASTNTLGFDAAVFPLTNTNNNLINNNQTSATFRLTSNQETYGLYLFGLAVEVYQPKLESLFTVTPTSVTPTNTTQIATYTASVTNTGNDDATNVVLSTIIPIGSELVTPITGLPTGVTYTYNTTTRALTFTVANGVLDAGENLIINYDTTINDNCYYLTNTCSDILSSSLSASYNGNLNIKGFNSVSSTDTDSCGVGNNMSATVTVNEPAPATWITQAGDLDRTVSCDDSTALTNAQSLVPVPSCVGLTPIKTSGPFVQDAQCPSNGTYTNTWNFTDACGRTIANYVQIITVTDTTPPTFTAPADIEIFTDASCNYDASVAQTGDVTNETDNCSTGLNATFSDSVVAGSCEGTFVITRTWSLVDDCGNAAPTQTQTITVSDNTPPTFTAPADIEIFTDASCNYDASV</sequence>
<name>A0A327RDU2_9FLAO</name>
<evidence type="ECO:0008006" key="3">
    <source>
        <dbReference type="Google" id="ProtNLM"/>
    </source>
</evidence>
<dbReference type="EMBL" id="QLLO01000010">
    <property type="protein sequence ID" value="RAJ12047.1"/>
    <property type="molecule type" value="Genomic_DNA"/>
</dbReference>
<protein>
    <recommendedName>
        <fullName evidence="3">DUF11 domain-containing protein</fullName>
    </recommendedName>
</protein>
<feature type="non-terminal residue" evidence="1">
    <location>
        <position position="728"/>
    </location>
</feature>